<dbReference type="EC" id="6.3.3.3" evidence="9"/>
<comment type="subcellular location">
    <subcellularLocation>
        <location evidence="9">Cytoplasm</location>
    </subcellularLocation>
</comment>
<dbReference type="NCBIfam" id="TIGR00347">
    <property type="entry name" value="bioD"/>
    <property type="match status" value="1"/>
</dbReference>
<feature type="binding site" evidence="9">
    <location>
        <position position="55"/>
    </location>
    <ligand>
        <name>Mg(2+)</name>
        <dbReference type="ChEBI" id="CHEBI:18420"/>
    </ligand>
</feature>
<comment type="subunit">
    <text evidence="9">Homodimer.</text>
</comment>
<keyword evidence="2 9" id="KW-0436">Ligase</keyword>
<feature type="binding site" evidence="9">
    <location>
        <begin position="13"/>
        <end position="18"/>
    </location>
    <ligand>
        <name>ATP</name>
        <dbReference type="ChEBI" id="CHEBI:30616"/>
    </ligand>
</feature>
<dbReference type="FunFam" id="3.40.50.300:FF:000292">
    <property type="entry name" value="ATP-dependent dethiobiotin synthetase BioD"/>
    <property type="match status" value="1"/>
</dbReference>
<feature type="binding site" evidence="9">
    <location>
        <position position="17"/>
    </location>
    <ligand>
        <name>Mg(2+)</name>
        <dbReference type="ChEBI" id="CHEBI:18420"/>
    </ligand>
</feature>
<feature type="binding site" evidence="9">
    <location>
        <position position="116"/>
    </location>
    <ligand>
        <name>Mg(2+)</name>
        <dbReference type="ChEBI" id="CHEBI:18420"/>
    </ligand>
</feature>
<feature type="active site" evidence="9">
    <location>
        <position position="38"/>
    </location>
</feature>
<comment type="similarity">
    <text evidence="9">Belongs to the dethiobiotin synthetase family.</text>
</comment>
<evidence type="ECO:0000256" key="6">
    <source>
        <dbReference type="ARBA" id="ARBA00022840"/>
    </source>
</evidence>
<dbReference type="Gene3D" id="3.40.50.300">
    <property type="entry name" value="P-loop containing nucleotide triphosphate hydrolases"/>
    <property type="match status" value="1"/>
</dbReference>
<comment type="cofactor">
    <cofactor evidence="9">
        <name>Mg(2+)</name>
        <dbReference type="ChEBI" id="CHEBI:18420"/>
    </cofactor>
</comment>
<dbReference type="EMBL" id="FQZV01000027">
    <property type="protein sequence ID" value="SHJ50022.1"/>
    <property type="molecule type" value="Genomic_DNA"/>
</dbReference>
<reference evidence="11" key="1">
    <citation type="submission" date="2016-11" db="EMBL/GenBank/DDBJ databases">
        <authorList>
            <person name="Varghese N."/>
            <person name="Submissions S."/>
        </authorList>
    </citation>
    <scope>NUCLEOTIDE SEQUENCE [LARGE SCALE GENOMIC DNA]</scope>
    <source>
        <strain evidence="11">DSM 17957</strain>
    </source>
</reference>
<evidence type="ECO:0000313" key="10">
    <source>
        <dbReference type="EMBL" id="SHJ50022.1"/>
    </source>
</evidence>
<organism evidence="10 11">
    <name type="scientific">Geosporobacter subterraneus DSM 17957</name>
    <dbReference type="NCBI Taxonomy" id="1121919"/>
    <lineage>
        <taxon>Bacteria</taxon>
        <taxon>Bacillati</taxon>
        <taxon>Bacillota</taxon>
        <taxon>Clostridia</taxon>
        <taxon>Peptostreptococcales</taxon>
        <taxon>Thermotaleaceae</taxon>
        <taxon>Geosporobacter</taxon>
    </lineage>
</organism>
<keyword evidence="3 9" id="KW-0479">Metal-binding</keyword>
<feature type="binding site" evidence="9">
    <location>
        <begin position="116"/>
        <end position="119"/>
    </location>
    <ligand>
        <name>ATP</name>
        <dbReference type="ChEBI" id="CHEBI:30616"/>
    </ligand>
</feature>
<dbReference type="Proteomes" id="UP000184536">
    <property type="component" value="Unassembled WGS sequence"/>
</dbReference>
<dbReference type="GO" id="GO:0000287">
    <property type="term" value="F:magnesium ion binding"/>
    <property type="evidence" value="ECO:0007669"/>
    <property type="project" value="UniProtKB-UniRule"/>
</dbReference>
<dbReference type="PIRSF" id="PIRSF006755">
    <property type="entry name" value="DTB_synth"/>
    <property type="match status" value="1"/>
</dbReference>
<dbReference type="SUPFAM" id="SSF52540">
    <property type="entry name" value="P-loop containing nucleoside triphosphate hydrolases"/>
    <property type="match status" value="1"/>
</dbReference>
<comment type="function">
    <text evidence="9">Catalyzes a mechanistically unusual reaction, the ATP-dependent insertion of CO2 between the N7 and N8 nitrogen atoms of 7,8-diaminopelargonic acid (DAPA, also called 7,8-diammoniononanoate) to form a ureido ring.</text>
</comment>
<keyword evidence="5 9" id="KW-0093">Biotin biosynthesis</keyword>
<evidence type="ECO:0000256" key="1">
    <source>
        <dbReference type="ARBA" id="ARBA00022490"/>
    </source>
</evidence>
<evidence type="ECO:0000256" key="3">
    <source>
        <dbReference type="ARBA" id="ARBA00022723"/>
    </source>
</evidence>
<dbReference type="GO" id="GO:0042803">
    <property type="term" value="F:protein homodimerization activity"/>
    <property type="evidence" value="ECO:0007669"/>
    <property type="project" value="UniProtKB-ARBA"/>
</dbReference>
<dbReference type="CDD" id="cd03109">
    <property type="entry name" value="DTBS"/>
    <property type="match status" value="1"/>
</dbReference>
<dbReference type="AlphaFoldDB" id="A0A1M6JTR9"/>
<accession>A0A1M6JTR9</accession>
<dbReference type="PANTHER" id="PTHR43210">
    <property type="entry name" value="DETHIOBIOTIN SYNTHETASE"/>
    <property type="match status" value="1"/>
</dbReference>
<comment type="catalytic activity">
    <reaction evidence="8">
        <text>(7R,8S)-8-amino-7-(carboxyamino)nonanoate + ATP = (4R,5S)-dethiobiotin + ADP + phosphate + H(+)</text>
        <dbReference type="Rhea" id="RHEA:63684"/>
        <dbReference type="ChEBI" id="CHEBI:15378"/>
        <dbReference type="ChEBI" id="CHEBI:30616"/>
        <dbReference type="ChEBI" id="CHEBI:43474"/>
        <dbReference type="ChEBI" id="CHEBI:149470"/>
        <dbReference type="ChEBI" id="CHEBI:149473"/>
        <dbReference type="ChEBI" id="CHEBI:456216"/>
    </reaction>
</comment>
<protein>
    <recommendedName>
        <fullName evidence="9">ATP-dependent dethiobiotin synthetase BioD</fullName>
        <ecNumber evidence="9">6.3.3.3</ecNumber>
    </recommendedName>
    <alternativeName>
        <fullName evidence="9">DTB synthetase</fullName>
        <shortName evidence="9">DTBS</shortName>
    </alternativeName>
    <alternativeName>
        <fullName evidence="9">Dethiobiotin synthase</fullName>
    </alternativeName>
</protein>
<keyword evidence="11" id="KW-1185">Reference proteome</keyword>
<name>A0A1M6JTR9_9FIRM</name>
<dbReference type="GO" id="GO:0004141">
    <property type="term" value="F:dethiobiotin synthase activity"/>
    <property type="evidence" value="ECO:0007669"/>
    <property type="project" value="UniProtKB-UniRule"/>
</dbReference>
<dbReference type="STRING" id="1121919.SAMN02745975_02232"/>
<dbReference type="PANTHER" id="PTHR43210:SF2">
    <property type="entry name" value="ATP-DEPENDENT DETHIOBIOTIN SYNTHETASE BIOD 2"/>
    <property type="match status" value="1"/>
</dbReference>
<proteinExistence type="inferred from homology"/>
<dbReference type="InterPro" id="IPR027417">
    <property type="entry name" value="P-loop_NTPase"/>
</dbReference>
<dbReference type="GO" id="GO:0009102">
    <property type="term" value="P:biotin biosynthetic process"/>
    <property type="evidence" value="ECO:0007669"/>
    <property type="project" value="UniProtKB-UniRule"/>
</dbReference>
<dbReference type="RefSeq" id="WP_190014411.1">
    <property type="nucleotide sequence ID" value="NZ_FQZV01000027.1"/>
</dbReference>
<comment type="catalytic activity">
    <reaction evidence="9">
        <text>(7R,8S)-7,8-diammoniononanoate + CO2 + ATP = (4R,5S)-dethiobiotin + ADP + phosphate + 3 H(+)</text>
        <dbReference type="Rhea" id="RHEA:15805"/>
        <dbReference type="ChEBI" id="CHEBI:15378"/>
        <dbReference type="ChEBI" id="CHEBI:16526"/>
        <dbReference type="ChEBI" id="CHEBI:30616"/>
        <dbReference type="ChEBI" id="CHEBI:43474"/>
        <dbReference type="ChEBI" id="CHEBI:149469"/>
        <dbReference type="ChEBI" id="CHEBI:149473"/>
        <dbReference type="ChEBI" id="CHEBI:456216"/>
        <dbReference type="EC" id="6.3.3.3"/>
    </reaction>
</comment>
<dbReference type="GO" id="GO:0005524">
    <property type="term" value="F:ATP binding"/>
    <property type="evidence" value="ECO:0007669"/>
    <property type="project" value="UniProtKB-UniRule"/>
</dbReference>
<dbReference type="GO" id="GO:0005829">
    <property type="term" value="C:cytosol"/>
    <property type="evidence" value="ECO:0007669"/>
    <property type="project" value="TreeGrafter"/>
</dbReference>
<comment type="pathway">
    <text evidence="9">Cofactor biosynthesis; biotin biosynthesis; biotin from 7,8-diaminononanoate: step 1/2.</text>
</comment>
<evidence type="ECO:0000313" key="11">
    <source>
        <dbReference type="Proteomes" id="UP000184536"/>
    </source>
</evidence>
<dbReference type="Pfam" id="PF13500">
    <property type="entry name" value="AAA_26"/>
    <property type="match status" value="1"/>
</dbReference>
<evidence type="ECO:0000256" key="2">
    <source>
        <dbReference type="ARBA" id="ARBA00022598"/>
    </source>
</evidence>
<dbReference type="UniPathway" id="UPA00078">
    <property type="reaction ID" value="UER00161"/>
</dbReference>
<dbReference type="InterPro" id="IPR004472">
    <property type="entry name" value="DTB_synth_BioD"/>
</dbReference>
<keyword evidence="1 9" id="KW-0963">Cytoplasm</keyword>
<evidence type="ECO:0000256" key="5">
    <source>
        <dbReference type="ARBA" id="ARBA00022756"/>
    </source>
</evidence>
<keyword evidence="6 9" id="KW-0067">ATP-binding</keyword>
<evidence type="ECO:0000256" key="8">
    <source>
        <dbReference type="ARBA" id="ARBA00047386"/>
    </source>
</evidence>
<comment type="caution">
    <text evidence="9">Lacks conserved residue(s) required for the propagation of feature annotation.</text>
</comment>
<sequence>MTKGTFILGTDTDVGKTVVTAGLVYVLRSQGYNACSFKSIQSGGIEKNGSLISADTHFVKKAADLQEEDSLLNPYCLKTPVSPHLAARLEGIEIKKERIFSAYNTLSRKYDYIIAEGSGGLMVPMLDKDYMLYHMIQELQLPVVVVAKAGVGTINHTCLTVQAARHFCIEVKGIIINGYSGTIAERDNVDIIQSLTGVPVLAVIRRLEGLDVEAGRMGGLQEEFREKIPVEGLLKMMAEAKEVNSHA</sequence>
<feature type="binding site" evidence="9">
    <location>
        <position position="42"/>
    </location>
    <ligand>
        <name>substrate</name>
    </ligand>
</feature>
<feature type="binding site" evidence="9">
    <location>
        <position position="55"/>
    </location>
    <ligand>
        <name>ATP</name>
        <dbReference type="ChEBI" id="CHEBI:30616"/>
    </ligand>
</feature>
<keyword evidence="7 9" id="KW-0460">Magnesium</keyword>
<keyword evidence="4 9" id="KW-0547">Nucleotide-binding</keyword>
<evidence type="ECO:0000256" key="7">
    <source>
        <dbReference type="ARBA" id="ARBA00022842"/>
    </source>
</evidence>
<gene>
    <name evidence="9" type="primary">bioD</name>
    <name evidence="10" type="ORF">SAMN02745975_02232</name>
</gene>
<evidence type="ECO:0000256" key="4">
    <source>
        <dbReference type="ARBA" id="ARBA00022741"/>
    </source>
</evidence>
<evidence type="ECO:0000256" key="9">
    <source>
        <dbReference type="HAMAP-Rule" id="MF_00336"/>
    </source>
</evidence>
<dbReference type="HAMAP" id="MF_00336">
    <property type="entry name" value="BioD"/>
    <property type="match status" value="1"/>
</dbReference>